<dbReference type="EMBL" id="CP095045">
    <property type="protein sequence ID" value="UOQ58133.1"/>
    <property type="molecule type" value="Genomic_DNA"/>
</dbReference>
<protein>
    <recommendedName>
        <fullName evidence="2">HTH cro/C1-type domain-containing protein</fullName>
    </recommendedName>
</protein>
<gene>
    <name evidence="3" type="ORF">MUN78_04605</name>
</gene>
<dbReference type="RefSeq" id="WP_244729134.1">
    <property type="nucleotide sequence ID" value="NZ_CP095045.1"/>
</dbReference>
<feature type="domain" description="HTH cro/C1-type" evidence="2">
    <location>
        <begin position="16"/>
        <end position="59"/>
    </location>
</feature>
<reference evidence="3 4" key="1">
    <citation type="submission" date="2022-04" db="EMBL/GenBank/DDBJ databases">
        <title>Leucobacter sp. isolated from rhizosphere of garlic.</title>
        <authorList>
            <person name="Won M."/>
            <person name="Lee C.-M."/>
            <person name="Woen H.-Y."/>
            <person name="Kwon S.-W."/>
        </authorList>
    </citation>
    <scope>NUCLEOTIDE SEQUENCE [LARGE SCALE GENOMIC DNA]</scope>
    <source>
        <strain evidence="3 4">H21R-40</strain>
    </source>
</reference>
<evidence type="ECO:0000313" key="4">
    <source>
        <dbReference type="Proteomes" id="UP000831786"/>
    </source>
</evidence>
<dbReference type="InterPro" id="IPR005471">
    <property type="entry name" value="Tscrpt_reg_IclR_N"/>
</dbReference>
<dbReference type="Pfam" id="PF09339">
    <property type="entry name" value="HTH_IclR"/>
    <property type="match status" value="1"/>
</dbReference>
<organism evidence="3 4">
    <name type="scientific">Leucobacter allii</name>
    <dbReference type="NCBI Taxonomy" id="2932247"/>
    <lineage>
        <taxon>Bacteria</taxon>
        <taxon>Bacillati</taxon>
        <taxon>Actinomycetota</taxon>
        <taxon>Actinomycetes</taxon>
        <taxon>Micrococcales</taxon>
        <taxon>Microbacteriaceae</taxon>
        <taxon>Leucobacter</taxon>
    </lineage>
</organism>
<proteinExistence type="predicted"/>
<dbReference type="Proteomes" id="UP000831786">
    <property type="component" value="Chromosome"/>
</dbReference>
<evidence type="ECO:0000256" key="1">
    <source>
        <dbReference type="SAM" id="MobiDB-lite"/>
    </source>
</evidence>
<dbReference type="InterPro" id="IPR001387">
    <property type="entry name" value="Cro/C1-type_HTH"/>
</dbReference>
<feature type="region of interest" description="Disordered" evidence="1">
    <location>
        <begin position="102"/>
        <end position="127"/>
    </location>
</feature>
<sequence length="151" mass="16137">MTEMNDWFAATAGSVSLNEVSKRSGIPIASLHRYTQNGSFTAEAVVKIARAFDASIPDALVAQGIVTHSELSSLSISGTLADATDQQLLDEISRRLAAVPEGESDVFDSVPSGKGGTVHYPDFTREPVEDELAAASERIDDPNDSDEHFLN</sequence>
<name>A0ABY4FPC7_9MICO</name>
<keyword evidence="4" id="KW-1185">Reference proteome</keyword>
<evidence type="ECO:0000313" key="3">
    <source>
        <dbReference type="EMBL" id="UOQ58133.1"/>
    </source>
</evidence>
<dbReference type="PROSITE" id="PS50943">
    <property type="entry name" value="HTH_CROC1"/>
    <property type="match status" value="1"/>
</dbReference>
<evidence type="ECO:0000259" key="2">
    <source>
        <dbReference type="PROSITE" id="PS50943"/>
    </source>
</evidence>
<accession>A0ABY4FPC7</accession>